<organism evidence="1 2">
    <name type="scientific">Thermomonospora cellulosilytica</name>
    <dbReference type="NCBI Taxonomy" id="1411118"/>
    <lineage>
        <taxon>Bacteria</taxon>
        <taxon>Bacillati</taxon>
        <taxon>Actinomycetota</taxon>
        <taxon>Actinomycetes</taxon>
        <taxon>Streptosporangiales</taxon>
        <taxon>Thermomonosporaceae</taxon>
        <taxon>Thermomonospora</taxon>
    </lineage>
</organism>
<keyword evidence="2" id="KW-1185">Reference proteome</keyword>
<dbReference type="Proteomes" id="UP000539313">
    <property type="component" value="Unassembled WGS sequence"/>
</dbReference>
<gene>
    <name evidence="1" type="ORF">HNR21_006404</name>
</gene>
<protein>
    <submittedName>
        <fullName evidence="1">Uncharacterized protein</fullName>
    </submittedName>
</protein>
<reference evidence="1 2" key="1">
    <citation type="submission" date="2020-08" db="EMBL/GenBank/DDBJ databases">
        <title>Sequencing the genomes of 1000 actinobacteria strains.</title>
        <authorList>
            <person name="Klenk H.-P."/>
        </authorList>
    </citation>
    <scope>NUCLEOTIDE SEQUENCE [LARGE SCALE GENOMIC DNA]</scope>
    <source>
        <strain evidence="1 2">DSM 45823</strain>
    </source>
</reference>
<dbReference type="EMBL" id="JACJII010000001">
    <property type="protein sequence ID" value="MBA9007522.1"/>
    <property type="molecule type" value="Genomic_DNA"/>
</dbReference>
<dbReference type="AlphaFoldDB" id="A0A7W3N4W2"/>
<evidence type="ECO:0000313" key="1">
    <source>
        <dbReference type="EMBL" id="MBA9007522.1"/>
    </source>
</evidence>
<evidence type="ECO:0000313" key="2">
    <source>
        <dbReference type="Proteomes" id="UP000539313"/>
    </source>
</evidence>
<sequence length="127" mass="13739">MISMMRKSATWTAPCPGLAGLAPQLPALTLLAQPEQDCGRNGGDRPFTRTASMHRGLARLREVRHLQPYQDERQGWSVFSGTATGSIVRTATQGGVQRIVRTVSGLDEAHVAANGGMSGPYPWRRPV</sequence>
<proteinExistence type="predicted"/>
<comment type="caution">
    <text evidence="1">The sequence shown here is derived from an EMBL/GenBank/DDBJ whole genome shotgun (WGS) entry which is preliminary data.</text>
</comment>
<name>A0A7W3N4W2_9ACTN</name>
<accession>A0A7W3N4W2</accession>
<dbReference type="RefSeq" id="WP_119729013.1">
    <property type="nucleotide sequence ID" value="NZ_JACJII010000001.1"/>
</dbReference>